<protein>
    <submittedName>
        <fullName evidence="2">Uncharacterized protein</fullName>
    </submittedName>
</protein>
<dbReference type="OrthoDB" id="9929795at2"/>
<evidence type="ECO:0000256" key="1">
    <source>
        <dbReference type="SAM" id="Phobius"/>
    </source>
</evidence>
<name>A0A2W7G6E2_9BACT</name>
<proteinExistence type="predicted"/>
<reference evidence="2 3" key="1">
    <citation type="submission" date="2018-06" db="EMBL/GenBank/DDBJ databases">
        <title>Genomic Encyclopedia of Archaeal and Bacterial Type Strains, Phase II (KMG-II): from individual species to whole genera.</title>
        <authorList>
            <person name="Goeker M."/>
        </authorList>
    </citation>
    <scope>NUCLEOTIDE SEQUENCE [LARGE SCALE GENOMIC DNA]</scope>
    <source>
        <strain evidence="2 3">ATCC 51348</strain>
    </source>
</reference>
<dbReference type="EMBL" id="QKUB01000001">
    <property type="protein sequence ID" value="PZW01504.1"/>
    <property type="molecule type" value="Genomic_DNA"/>
</dbReference>
<dbReference type="RefSeq" id="WP_111517940.1">
    <property type="nucleotide sequence ID" value="NZ_QKUB01000001.1"/>
</dbReference>
<keyword evidence="1" id="KW-0812">Transmembrane</keyword>
<keyword evidence="1" id="KW-1133">Transmembrane helix</keyword>
<feature type="transmembrane region" description="Helical" evidence="1">
    <location>
        <begin position="87"/>
        <end position="109"/>
    </location>
</feature>
<dbReference type="AlphaFoldDB" id="A0A2W7G6E2"/>
<feature type="transmembrane region" description="Helical" evidence="1">
    <location>
        <begin position="47"/>
        <end position="75"/>
    </location>
</feature>
<comment type="caution">
    <text evidence="2">The sequence shown here is derived from an EMBL/GenBank/DDBJ whole genome shotgun (WGS) entry which is preliminary data.</text>
</comment>
<feature type="transmembrane region" description="Helical" evidence="1">
    <location>
        <begin position="21"/>
        <end position="41"/>
    </location>
</feature>
<sequence>MKKEKKQKTKEYKISTLQFWGGIWWLVALVMLISVAIAIYTKNDFLAFPYIISYIVVIVIFGLSSLLIVINSIFGMILAKKHNNKKIFILFLLSAILVIPFVSIFAIFASSISLTSYNKYESQTNIS</sequence>
<keyword evidence="3" id="KW-1185">Reference proteome</keyword>
<dbReference type="Proteomes" id="UP000249646">
    <property type="component" value="Unassembled WGS sequence"/>
</dbReference>
<keyword evidence="1" id="KW-0472">Membrane</keyword>
<evidence type="ECO:0000313" key="3">
    <source>
        <dbReference type="Proteomes" id="UP000249646"/>
    </source>
</evidence>
<accession>A0A2W7G6E2</accession>
<evidence type="ECO:0000313" key="2">
    <source>
        <dbReference type="EMBL" id="PZW01504.1"/>
    </source>
</evidence>
<gene>
    <name evidence="2" type="ORF">BCF89_10119</name>
</gene>
<organism evidence="2 3">
    <name type="scientific">Metamycoplasma auris</name>
    <dbReference type="NCBI Taxonomy" id="51363"/>
    <lineage>
        <taxon>Bacteria</taxon>
        <taxon>Bacillati</taxon>
        <taxon>Mycoplasmatota</taxon>
        <taxon>Mycoplasmoidales</taxon>
        <taxon>Metamycoplasmataceae</taxon>
        <taxon>Metamycoplasma</taxon>
    </lineage>
</organism>